<comment type="caution">
    <text evidence="7">The sequence shown here is derived from an EMBL/GenBank/DDBJ whole genome shotgun (WGS) entry which is preliminary data.</text>
</comment>
<accession>A0AAE1MF91</accession>
<organism evidence="7 8">
    <name type="scientific">Acacia crassicarpa</name>
    <name type="common">northern wattle</name>
    <dbReference type="NCBI Taxonomy" id="499986"/>
    <lineage>
        <taxon>Eukaryota</taxon>
        <taxon>Viridiplantae</taxon>
        <taxon>Streptophyta</taxon>
        <taxon>Embryophyta</taxon>
        <taxon>Tracheophyta</taxon>
        <taxon>Spermatophyta</taxon>
        <taxon>Magnoliopsida</taxon>
        <taxon>eudicotyledons</taxon>
        <taxon>Gunneridae</taxon>
        <taxon>Pentapetalae</taxon>
        <taxon>rosids</taxon>
        <taxon>fabids</taxon>
        <taxon>Fabales</taxon>
        <taxon>Fabaceae</taxon>
        <taxon>Caesalpinioideae</taxon>
        <taxon>mimosoid clade</taxon>
        <taxon>Acacieae</taxon>
        <taxon>Acacia</taxon>
    </lineage>
</organism>
<proteinExistence type="inferred from homology"/>
<comment type="similarity">
    <text evidence="1 5">Belongs to the UDP-glycosyltransferase family.</text>
</comment>
<keyword evidence="3 5" id="KW-0808">Transferase</keyword>
<dbReference type="Gene3D" id="3.40.50.2000">
    <property type="entry name" value="Glycogen Phosphorylase B"/>
    <property type="match status" value="2"/>
</dbReference>
<dbReference type="CDD" id="cd03784">
    <property type="entry name" value="GT1_Gtf-like"/>
    <property type="match status" value="1"/>
</dbReference>
<protein>
    <recommendedName>
        <fullName evidence="6">Glycosyltransferase</fullName>
        <ecNumber evidence="6">2.4.1.-</ecNumber>
    </recommendedName>
</protein>
<dbReference type="Pfam" id="PF00201">
    <property type="entry name" value="UDPGT"/>
    <property type="match status" value="1"/>
</dbReference>
<reference evidence="7" key="1">
    <citation type="submission" date="2023-10" db="EMBL/GenBank/DDBJ databases">
        <title>Chromosome-level genome of the transformable northern wattle, Acacia crassicarpa.</title>
        <authorList>
            <person name="Massaro I."/>
            <person name="Sinha N.R."/>
            <person name="Poethig S."/>
            <person name="Leichty A.R."/>
        </authorList>
    </citation>
    <scope>NUCLEOTIDE SEQUENCE</scope>
    <source>
        <strain evidence="7">Acra3RX</strain>
        <tissue evidence="7">Leaf</tissue>
    </source>
</reference>
<evidence type="ECO:0000313" key="7">
    <source>
        <dbReference type="EMBL" id="KAK4263079.1"/>
    </source>
</evidence>
<name>A0AAE1MF91_9FABA</name>
<evidence type="ECO:0000256" key="4">
    <source>
        <dbReference type="ARBA" id="ARBA00051827"/>
    </source>
</evidence>
<gene>
    <name evidence="7" type="ORF">QN277_028552</name>
</gene>
<comment type="catalytic activity">
    <reaction evidence="4">
        <text>7-deoxyloganetate + UDP-alpha-D-glucose = 7-deoxyloganate + UDP + H(+)</text>
        <dbReference type="Rhea" id="RHEA:39895"/>
        <dbReference type="ChEBI" id="CHEBI:15378"/>
        <dbReference type="ChEBI" id="CHEBI:58223"/>
        <dbReference type="ChEBI" id="CHEBI:58885"/>
        <dbReference type="ChEBI" id="CHEBI:76844"/>
        <dbReference type="ChEBI" id="CHEBI:76846"/>
        <dbReference type="EC" id="2.4.1.323"/>
    </reaction>
</comment>
<evidence type="ECO:0000256" key="5">
    <source>
        <dbReference type="RuleBase" id="RU003718"/>
    </source>
</evidence>
<dbReference type="GO" id="GO:0080043">
    <property type="term" value="F:quercetin 3-O-glucosyltransferase activity"/>
    <property type="evidence" value="ECO:0007669"/>
    <property type="project" value="TreeGrafter"/>
</dbReference>
<dbReference type="EC" id="2.4.1.-" evidence="6"/>
<dbReference type="FunFam" id="3.40.50.2000:FF:000040">
    <property type="entry name" value="UDP-glycosyltransferase 76C1"/>
    <property type="match status" value="1"/>
</dbReference>
<evidence type="ECO:0000256" key="6">
    <source>
        <dbReference type="RuleBase" id="RU362057"/>
    </source>
</evidence>
<dbReference type="GO" id="GO:0102970">
    <property type="term" value="F:7-deoxyloganetic acid glucosyltransferase activity"/>
    <property type="evidence" value="ECO:0007669"/>
    <property type="project" value="UniProtKB-EC"/>
</dbReference>
<dbReference type="GO" id="GO:0080044">
    <property type="term" value="F:quercetin 7-O-glucosyltransferase activity"/>
    <property type="evidence" value="ECO:0007669"/>
    <property type="project" value="TreeGrafter"/>
</dbReference>
<keyword evidence="2 5" id="KW-0328">Glycosyltransferase</keyword>
<dbReference type="PROSITE" id="PS00375">
    <property type="entry name" value="UDPGT"/>
    <property type="match status" value="1"/>
</dbReference>
<dbReference type="SUPFAM" id="SSF53756">
    <property type="entry name" value="UDP-Glycosyltransferase/glycogen phosphorylase"/>
    <property type="match status" value="1"/>
</dbReference>
<keyword evidence="8" id="KW-1185">Reference proteome</keyword>
<evidence type="ECO:0000313" key="8">
    <source>
        <dbReference type="Proteomes" id="UP001293593"/>
    </source>
</evidence>
<dbReference type="Proteomes" id="UP001293593">
    <property type="component" value="Unassembled WGS sequence"/>
</dbReference>
<sequence>MTGGGDQCEIETHVLIFPCPAQGHVNCMLQLAELLLLSNIHVTFLNTDHVHRRLLRFADINSRLAAYPTLHFETISDGIPADDPRCGDSIGQQIKQVDLTALPQLKKICMEASGKPRFSCIIGDGIFGRLTNQLGQELGIPVVHFRTISACCFWACFCAPRLIESNELPIREEEEDLDRMITSIPGMENLVRCRDLPSFFRRSHKRPIPLESIVFETHQSLRAQALILNTFEDLEGPILSQIRNLFPRLYTLGPLHAHLTARKASKTASSEEKPPPSFANSLWEIDRTCMTWLDAQPPKSVIYVSFGSNSTISRDELMEIWHGLVNSKKRFLWGIRPDLVAEQEGKDLPSELVEGTKERGCIVGWAPQQEVLEHVAIGGFMTHSGWNSTLEGVVAGVPMICWPYFADQQINSRYVSEVWKIGLDMKDTCDRKVVKMVNDLMVERRQEFEKPIEAMATLAKTSVQGGGSSCYDFDRFVEFLKSLGAGSRN</sequence>
<dbReference type="PANTHER" id="PTHR11926">
    <property type="entry name" value="GLUCOSYL/GLUCURONOSYL TRANSFERASES"/>
    <property type="match status" value="1"/>
</dbReference>
<dbReference type="AlphaFoldDB" id="A0AAE1MF91"/>
<evidence type="ECO:0000256" key="2">
    <source>
        <dbReference type="ARBA" id="ARBA00022676"/>
    </source>
</evidence>
<dbReference type="InterPro" id="IPR002213">
    <property type="entry name" value="UDP_glucos_trans"/>
</dbReference>
<evidence type="ECO:0000256" key="1">
    <source>
        <dbReference type="ARBA" id="ARBA00009995"/>
    </source>
</evidence>
<dbReference type="InterPro" id="IPR035595">
    <property type="entry name" value="UDP_glycos_trans_CS"/>
</dbReference>
<dbReference type="FunFam" id="3.40.50.2000:FF:000065">
    <property type="entry name" value="Glycosyltransferase"/>
    <property type="match status" value="1"/>
</dbReference>
<dbReference type="PANTHER" id="PTHR11926:SF1392">
    <property type="entry name" value="GLYCOSYLTRANSFERASE"/>
    <property type="match status" value="1"/>
</dbReference>
<dbReference type="EMBL" id="JAWXYG010000009">
    <property type="protein sequence ID" value="KAK4263079.1"/>
    <property type="molecule type" value="Genomic_DNA"/>
</dbReference>
<evidence type="ECO:0000256" key="3">
    <source>
        <dbReference type="ARBA" id="ARBA00022679"/>
    </source>
</evidence>